<feature type="region of interest" description="Disordered" evidence="1">
    <location>
        <begin position="1"/>
        <end position="20"/>
    </location>
</feature>
<proteinExistence type="predicted"/>
<organism evidence="2">
    <name type="scientific">Gokushovirinae environmental samples</name>
    <dbReference type="NCBI Taxonomy" id="1478972"/>
    <lineage>
        <taxon>Viruses</taxon>
        <taxon>Monodnaviria</taxon>
        <taxon>Sangervirae</taxon>
        <taxon>Phixviricota</taxon>
        <taxon>Malgrandaviricetes</taxon>
        <taxon>Petitvirales</taxon>
        <taxon>Microviridae</taxon>
        <taxon>environmental samples</taxon>
    </lineage>
</organism>
<evidence type="ECO:0000313" key="2">
    <source>
        <dbReference type="EMBL" id="AVQ10236.1"/>
    </source>
</evidence>
<accession>A0A2R3UAJ0</accession>
<evidence type="ECO:0000256" key="1">
    <source>
        <dbReference type="SAM" id="MobiDB-lite"/>
    </source>
</evidence>
<name>A0A2R3UAJ0_9VIRU</name>
<reference evidence="2" key="1">
    <citation type="submission" date="2018-03" db="EMBL/GenBank/DDBJ databases">
        <title>Twenty-four Novel Viral Genomes identified from the Dushanzi Mud Volcanic Sediment in Xinjiang, China.</title>
        <authorList>
            <person name="Han L."/>
        </authorList>
    </citation>
    <scope>NUCLEOTIDE SEQUENCE</scope>
</reference>
<sequence length="38" mass="4681">MRRKKMSRGKSKKLFRRTAKRVHRKNLRARPMRGGIRM</sequence>
<protein>
    <submittedName>
        <fullName evidence="2">Uncharacterized protein</fullName>
    </submittedName>
</protein>
<dbReference type="EMBL" id="MH029525">
    <property type="protein sequence ID" value="AVQ10236.1"/>
    <property type="molecule type" value="Genomic_DNA"/>
</dbReference>